<dbReference type="PANTHER" id="PTHR31465:SF1">
    <property type="entry name" value="PROTEIN RTA1-RELATED"/>
    <property type="match status" value="1"/>
</dbReference>
<dbReference type="PANTHER" id="PTHR31465">
    <property type="entry name" value="PROTEIN RTA1-RELATED"/>
    <property type="match status" value="1"/>
</dbReference>
<keyword evidence="3 5" id="KW-1133">Transmembrane helix</keyword>
<evidence type="ECO:0000256" key="3">
    <source>
        <dbReference type="ARBA" id="ARBA00022989"/>
    </source>
</evidence>
<feature type="transmembrane region" description="Helical" evidence="5">
    <location>
        <begin position="69"/>
        <end position="93"/>
    </location>
</feature>
<feature type="transmembrane region" description="Helical" evidence="5">
    <location>
        <begin position="150"/>
        <end position="174"/>
    </location>
</feature>
<protein>
    <submittedName>
        <fullName evidence="6">RTA-like protein</fullName>
    </submittedName>
</protein>
<feature type="transmembrane region" description="Helical" evidence="5">
    <location>
        <begin position="39"/>
        <end position="57"/>
    </location>
</feature>
<gene>
    <name evidence="6" type="ORF">BDV30DRAFT_222327</name>
</gene>
<comment type="subcellular location">
    <subcellularLocation>
        <location evidence="1">Membrane</location>
        <topology evidence="1">Multi-pass membrane protein</topology>
    </subcellularLocation>
</comment>
<feature type="transmembrane region" description="Helical" evidence="5">
    <location>
        <begin position="113"/>
        <end position="135"/>
    </location>
</feature>
<proteinExistence type="predicted"/>
<dbReference type="AlphaFoldDB" id="A0A5N6JMY5"/>
<dbReference type="Proteomes" id="UP000326289">
    <property type="component" value="Unassembled WGS sequence"/>
</dbReference>
<dbReference type="InterPro" id="IPR007568">
    <property type="entry name" value="RTA1"/>
</dbReference>
<evidence type="ECO:0000313" key="6">
    <source>
        <dbReference type="EMBL" id="KAB8279117.1"/>
    </source>
</evidence>
<name>A0A5N6JMY5_9EURO</name>
<keyword evidence="2 5" id="KW-0812">Transmembrane</keyword>
<keyword evidence="4 5" id="KW-0472">Membrane</keyword>
<feature type="transmembrane region" description="Helical" evidence="5">
    <location>
        <begin position="12"/>
        <end position="32"/>
    </location>
</feature>
<dbReference type="EMBL" id="ML732765">
    <property type="protein sequence ID" value="KAB8279117.1"/>
    <property type="molecule type" value="Genomic_DNA"/>
</dbReference>
<accession>A0A5N6JMY5</accession>
<evidence type="ECO:0000313" key="7">
    <source>
        <dbReference type="Proteomes" id="UP000326289"/>
    </source>
</evidence>
<evidence type="ECO:0000256" key="5">
    <source>
        <dbReference type="SAM" id="Phobius"/>
    </source>
</evidence>
<evidence type="ECO:0000256" key="2">
    <source>
        <dbReference type="ARBA" id="ARBA00022692"/>
    </source>
</evidence>
<feature type="transmembrane region" description="Helical" evidence="5">
    <location>
        <begin position="203"/>
        <end position="223"/>
    </location>
</feature>
<dbReference type="Pfam" id="PF04479">
    <property type="entry name" value="RTA1"/>
    <property type="match status" value="1"/>
</dbReference>
<sequence>MANNVWGYNPSIPAAAIFLILFVIATVWHGYLLVRTKSWYWIPFFIGGIFQIIGYVARIAGHNHETSILIFSIQNLTILLAPALYAASIYMVLGRVISSLRAPHLSIIPLKWLTKIFVMGDILSFMAQCAGSFLFPGGGMMASGGSNSGIQITIVGLIIQLVFFGIFLVTAVIFHKRKRKDSSSHMEHETFISTPSKRHWTTLLWALYAVGILILVRSFYRLIEFIDGYGGYIMSHEAFLYVFDALLMSSAMFIMVRYHPSFTLQRVGKDAWIPL</sequence>
<dbReference type="GO" id="GO:0016020">
    <property type="term" value="C:membrane"/>
    <property type="evidence" value="ECO:0007669"/>
    <property type="project" value="UniProtKB-SubCell"/>
</dbReference>
<evidence type="ECO:0000256" key="1">
    <source>
        <dbReference type="ARBA" id="ARBA00004141"/>
    </source>
</evidence>
<organism evidence="6 7">
    <name type="scientific">Aspergillus minisclerotigenes</name>
    <dbReference type="NCBI Taxonomy" id="656917"/>
    <lineage>
        <taxon>Eukaryota</taxon>
        <taxon>Fungi</taxon>
        <taxon>Dikarya</taxon>
        <taxon>Ascomycota</taxon>
        <taxon>Pezizomycotina</taxon>
        <taxon>Eurotiomycetes</taxon>
        <taxon>Eurotiomycetidae</taxon>
        <taxon>Eurotiales</taxon>
        <taxon>Aspergillaceae</taxon>
        <taxon>Aspergillus</taxon>
        <taxon>Aspergillus subgen. Circumdati</taxon>
    </lineage>
</organism>
<feature type="transmembrane region" description="Helical" evidence="5">
    <location>
        <begin position="238"/>
        <end position="256"/>
    </location>
</feature>
<evidence type="ECO:0000256" key="4">
    <source>
        <dbReference type="ARBA" id="ARBA00023136"/>
    </source>
</evidence>
<reference evidence="6 7" key="1">
    <citation type="submission" date="2019-04" db="EMBL/GenBank/DDBJ databases">
        <title>Fungal friends and foes A comparative genomics study of 23 Aspergillus species from section Flavi.</title>
        <authorList>
            <consortium name="DOE Joint Genome Institute"/>
            <person name="Kjaerbolling I."/>
            <person name="Vesth T.C."/>
            <person name="Frisvad J.C."/>
            <person name="Nybo J.L."/>
            <person name="Theobald S."/>
            <person name="Kildgaard S."/>
            <person name="Petersen T.I."/>
            <person name="Kuo A."/>
            <person name="Sato A."/>
            <person name="Lyhne E.K."/>
            <person name="Kogle M.E."/>
            <person name="Wiebenga A."/>
            <person name="Kun R.S."/>
            <person name="Lubbers R.J."/>
            <person name="Makela M.R."/>
            <person name="Barry K."/>
            <person name="Chovatia M."/>
            <person name="Clum A."/>
            <person name="Daum C."/>
            <person name="Haridas S."/>
            <person name="He G."/>
            <person name="LaButti K."/>
            <person name="Lipzen A."/>
            <person name="Mondo S."/>
            <person name="Pangilinan J."/>
            <person name="Riley R."/>
            <person name="Salamov A."/>
            <person name="Simmons B.A."/>
            <person name="Magnuson J.K."/>
            <person name="Henrissat B."/>
            <person name="Mortensen U.H."/>
            <person name="Larsen T.O."/>
            <person name="De vries R.P."/>
            <person name="Grigoriev I.V."/>
            <person name="Machida M."/>
            <person name="Baker S.E."/>
            <person name="Andersen M.R."/>
        </authorList>
    </citation>
    <scope>NUCLEOTIDE SEQUENCE [LARGE SCALE GENOMIC DNA]</scope>
    <source>
        <strain evidence="6 7">CBS 117635</strain>
    </source>
</reference>
<keyword evidence="7" id="KW-1185">Reference proteome</keyword>